<dbReference type="SUPFAM" id="SSF56112">
    <property type="entry name" value="Protein kinase-like (PK-like)"/>
    <property type="match status" value="2"/>
</dbReference>
<dbReference type="GO" id="GO:0005524">
    <property type="term" value="F:ATP binding"/>
    <property type="evidence" value="ECO:0007669"/>
    <property type="project" value="UniProtKB-UniRule"/>
</dbReference>
<dbReference type="Gene3D" id="3.30.200.20">
    <property type="entry name" value="Phosphorylase Kinase, domain 1"/>
    <property type="match status" value="1"/>
</dbReference>
<dbReference type="PANTHER" id="PTHR27008:SF499">
    <property type="entry name" value="OS06G0581500 PROTEIN"/>
    <property type="match status" value="1"/>
</dbReference>
<keyword evidence="8" id="KW-0675">Receptor</keyword>
<comment type="subcellular location">
    <subcellularLocation>
        <location evidence="1">Membrane</location>
        <topology evidence="1">Single-pass membrane protein</topology>
    </subcellularLocation>
</comment>
<dbReference type="Proteomes" id="UP000288805">
    <property type="component" value="Unassembled WGS sequence"/>
</dbReference>
<dbReference type="EMBL" id="QGNW01002173">
    <property type="protein sequence ID" value="RVW24407.1"/>
    <property type="molecule type" value="Genomic_DNA"/>
</dbReference>
<comment type="caution">
    <text evidence="8">The sequence shown here is derived from an EMBL/GenBank/DDBJ whole genome shotgun (WGS) entry which is preliminary data.</text>
</comment>
<sequence length="709" mass="78704">MAFPSLWNLRMKNKTEASTNRVGAVDADTDTLALLSFKSVVSDSQNVLSGSALGLVSLVPTTELEFCHFVLLVMGSLNINLARNSINDTIRVGLSHCYNLEEIYFEHNQLIGNLPSELGDLPRLRILDVAANNLTARNQFFAEIPNELGHLHNLQRLQLSENQFEGKIPYSIYNISSLIYLSVTENMLVGELPTDMGLVLPNLAEVYLAHNQLEGPIPSSFSNASQIQVLDFSSNHFQGPVPLLGNMNNLRLLHLGLNNLSSTTKLNLQVFNSLANCTQLEFLYLNDNQLAGELPTSVANLSTHLLEFCFGSNFLTGSIPRGFERFQNLWALDIHQNLFTGMIPNSLGKLQQLQRLLVDNNMLSGEIPDIFGNLTRLFLLTMGYNQFSGRIPTSIGECQNLKRLGLRQNKLNGSIPKEIFRLHDIIEIYLAHNELSGSQPALVESLEHLEILNLSFNDLEGPVPRKGVFMNLTWLSLTGNNKLCGSDPEAAGKLRIPTSCITWMLITQNKKKRRGTTFPSPCFKALPPKISYSDIQHATNDFSAENWVGKGGFGSVYKGVFRTGENGVNTIFAVKVIDLQQECGLGRRISTSRDVYSYGILLLEIFTAKKPTDEMFQEGLDQHKLASALLINQFLDMADKRLFNNDACTDYSIFTSSSGDFNSIGTSSNTLSHWKIKTEECITAIIHVGLSCAAHSTTDRSTMREALTK</sequence>
<dbReference type="Gene3D" id="1.10.510.10">
    <property type="entry name" value="Transferase(Phosphotransferase) domain 1"/>
    <property type="match status" value="1"/>
</dbReference>
<proteinExistence type="predicted"/>
<dbReference type="GO" id="GO:0016301">
    <property type="term" value="F:kinase activity"/>
    <property type="evidence" value="ECO:0007669"/>
    <property type="project" value="UniProtKB-KW"/>
</dbReference>
<reference evidence="8 9" key="1">
    <citation type="journal article" date="2018" name="PLoS Genet.">
        <title>Population sequencing reveals clonal diversity and ancestral inbreeding in the grapevine cultivar Chardonnay.</title>
        <authorList>
            <person name="Roach M.J."/>
            <person name="Johnson D.L."/>
            <person name="Bohlmann J."/>
            <person name="van Vuuren H.J."/>
            <person name="Jones S.J."/>
            <person name="Pretorius I.S."/>
            <person name="Schmidt S.A."/>
            <person name="Borneman A.R."/>
        </authorList>
    </citation>
    <scope>NUCLEOTIDE SEQUENCE [LARGE SCALE GENOMIC DNA]</scope>
    <source>
        <strain evidence="9">cv. Chardonnay</strain>
        <tissue evidence="8">Leaf</tissue>
    </source>
</reference>
<evidence type="ECO:0000256" key="7">
    <source>
        <dbReference type="PROSITE-ProRule" id="PRU10141"/>
    </source>
</evidence>
<keyword evidence="7" id="KW-0547">Nucleotide-binding</keyword>
<dbReference type="Pfam" id="PF00560">
    <property type="entry name" value="LRR_1"/>
    <property type="match status" value="5"/>
</dbReference>
<keyword evidence="6" id="KW-0472">Membrane</keyword>
<dbReference type="Gene3D" id="3.80.10.10">
    <property type="entry name" value="Ribonuclease Inhibitor"/>
    <property type="match status" value="2"/>
</dbReference>
<evidence type="ECO:0000313" key="8">
    <source>
        <dbReference type="EMBL" id="RVW24407.1"/>
    </source>
</evidence>
<dbReference type="Pfam" id="PF13855">
    <property type="entry name" value="LRR_8"/>
    <property type="match status" value="1"/>
</dbReference>
<evidence type="ECO:0000256" key="1">
    <source>
        <dbReference type="ARBA" id="ARBA00004167"/>
    </source>
</evidence>
<dbReference type="FunFam" id="1.10.510.10:FF:002768">
    <property type="match status" value="1"/>
</dbReference>
<keyword evidence="3" id="KW-0812">Transmembrane</keyword>
<keyword evidence="2" id="KW-0433">Leucine-rich repeat</keyword>
<dbReference type="InterPro" id="IPR032675">
    <property type="entry name" value="LRR_dom_sf"/>
</dbReference>
<accession>A0A438CMG3</accession>
<evidence type="ECO:0000313" key="9">
    <source>
        <dbReference type="Proteomes" id="UP000288805"/>
    </source>
</evidence>
<gene>
    <name evidence="8" type="primary">VvCHDh000019_44</name>
    <name evidence="8" type="ORF">CK203_093202</name>
</gene>
<dbReference type="GO" id="GO:0016020">
    <property type="term" value="C:membrane"/>
    <property type="evidence" value="ECO:0007669"/>
    <property type="project" value="UniProtKB-SubCell"/>
</dbReference>
<evidence type="ECO:0000256" key="5">
    <source>
        <dbReference type="ARBA" id="ARBA00022989"/>
    </source>
</evidence>
<organism evidence="8 9">
    <name type="scientific">Vitis vinifera</name>
    <name type="common">Grape</name>
    <dbReference type="NCBI Taxonomy" id="29760"/>
    <lineage>
        <taxon>Eukaryota</taxon>
        <taxon>Viridiplantae</taxon>
        <taxon>Streptophyta</taxon>
        <taxon>Embryophyta</taxon>
        <taxon>Tracheophyta</taxon>
        <taxon>Spermatophyta</taxon>
        <taxon>Magnoliopsida</taxon>
        <taxon>eudicotyledons</taxon>
        <taxon>Gunneridae</taxon>
        <taxon>Pentapetalae</taxon>
        <taxon>rosids</taxon>
        <taxon>Vitales</taxon>
        <taxon>Vitaceae</taxon>
        <taxon>Viteae</taxon>
        <taxon>Vitis</taxon>
    </lineage>
</organism>
<feature type="binding site" evidence="7">
    <location>
        <position position="575"/>
    </location>
    <ligand>
        <name>ATP</name>
        <dbReference type="ChEBI" id="CHEBI:30616"/>
    </ligand>
</feature>
<keyword evidence="8" id="KW-0418">Kinase</keyword>
<evidence type="ECO:0000256" key="3">
    <source>
        <dbReference type="ARBA" id="ARBA00022692"/>
    </source>
</evidence>
<protein>
    <submittedName>
        <fullName evidence="8">Putative LRR receptor-like serine/threonine-protein kinase</fullName>
    </submittedName>
</protein>
<name>A0A438CMG3_VITVI</name>
<dbReference type="FunFam" id="3.30.200.20:FF:001785">
    <property type="entry name" value="Uncharacterized protein"/>
    <property type="match status" value="1"/>
</dbReference>
<evidence type="ECO:0000256" key="2">
    <source>
        <dbReference type="ARBA" id="ARBA00022614"/>
    </source>
</evidence>
<dbReference type="FunFam" id="3.80.10.10:FF:000095">
    <property type="entry name" value="LRR receptor-like serine/threonine-protein kinase GSO1"/>
    <property type="match status" value="1"/>
</dbReference>
<dbReference type="PROSITE" id="PS00107">
    <property type="entry name" value="PROTEIN_KINASE_ATP"/>
    <property type="match status" value="1"/>
</dbReference>
<keyword evidence="8" id="KW-0808">Transferase</keyword>
<evidence type="ECO:0000256" key="6">
    <source>
        <dbReference type="ARBA" id="ARBA00023136"/>
    </source>
</evidence>
<keyword evidence="5" id="KW-1133">Transmembrane helix</keyword>
<dbReference type="SUPFAM" id="SSF52058">
    <property type="entry name" value="L domain-like"/>
    <property type="match status" value="2"/>
</dbReference>
<keyword evidence="7" id="KW-0067">ATP-binding</keyword>
<dbReference type="InterPro" id="IPR011009">
    <property type="entry name" value="Kinase-like_dom_sf"/>
</dbReference>
<evidence type="ECO:0000256" key="4">
    <source>
        <dbReference type="ARBA" id="ARBA00022737"/>
    </source>
</evidence>
<dbReference type="InterPro" id="IPR051809">
    <property type="entry name" value="Plant_receptor-like_S/T_kinase"/>
</dbReference>
<dbReference type="AlphaFoldDB" id="A0A438CMG3"/>
<dbReference type="InterPro" id="IPR017441">
    <property type="entry name" value="Protein_kinase_ATP_BS"/>
</dbReference>
<dbReference type="PANTHER" id="PTHR27008">
    <property type="entry name" value="OS04G0122200 PROTEIN"/>
    <property type="match status" value="1"/>
</dbReference>
<keyword evidence="4" id="KW-0677">Repeat</keyword>
<dbReference type="InterPro" id="IPR001611">
    <property type="entry name" value="Leu-rich_rpt"/>
</dbReference>